<reference evidence="5 6" key="1">
    <citation type="submission" date="2019-02" db="EMBL/GenBank/DDBJ databases">
        <title>Deep-cultivation of Planctomycetes and their phenomic and genomic characterization uncovers novel biology.</title>
        <authorList>
            <person name="Wiegand S."/>
            <person name="Jogler M."/>
            <person name="Boedeker C."/>
            <person name="Pinto D."/>
            <person name="Vollmers J."/>
            <person name="Rivas-Marin E."/>
            <person name="Kohn T."/>
            <person name="Peeters S.H."/>
            <person name="Heuer A."/>
            <person name="Rast P."/>
            <person name="Oberbeckmann S."/>
            <person name="Bunk B."/>
            <person name="Jeske O."/>
            <person name="Meyerdierks A."/>
            <person name="Storesund J.E."/>
            <person name="Kallscheuer N."/>
            <person name="Luecker S."/>
            <person name="Lage O.M."/>
            <person name="Pohl T."/>
            <person name="Merkel B.J."/>
            <person name="Hornburger P."/>
            <person name="Mueller R.-W."/>
            <person name="Bruemmer F."/>
            <person name="Labrenz M."/>
            <person name="Spormann A.M."/>
            <person name="Op Den Camp H."/>
            <person name="Overmann J."/>
            <person name="Amann R."/>
            <person name="Jetten M.S.M."/>
            <person name="Mascher T."/>
            <person name="Medema M.H."/>
            <person name="Devos D.P."/>
            <person name="Kaster A.-K."/>
            <person name="Ovreas L."/>
            <person name="Rohde M."/>
            <person name="Galperin M.Y."/>
            <person name="Jogler C."/>
        </authorList>
    </citation>
    <scope>NUCLEOTIDE SEQUENCE [LARGE SCALE GENOMIC DNA]</scope>
    <source>
        <strain evidence="5 6">Pla52n</strain>
    </source>
</reference>
<dbReference type="NCBIfam" id="NF006120">
    <property type="entry name" value="PRK08264.1-6"/>
    <property type="match status" value="1"/>
</dbReference>
<dbReference type="AlphaFoldDB" id="A0A5C6AWN2"/>
<proteinExistence type="inferred from homology"/>
<dbReference type="GO" id="GO:0004316">
    <property type="term" value="F:3-oxoacyl-[acyl-carrier-protein] reductase (NADPH) activity"/>
    <property type="evidence" value="ECO:0007669"/>
    <property type="project" value="UniProtKB-EC"/>
</dbReference>
<evidence type="ECO:0000313" key="5">
    <source>
        <dbReference type="EMBL" id="TWU04343.1"/>
    </source>
</evidence>
<dbReference type="Proteomes" id="UP000320176">
    <property type="component" value="Unassembled WGS sequence"/>
</dbReference>
<dbReference type="PROSITE" id="PS00061">
    <property type="entry name" value="ADH_SHORT"/>
    <property type="match status" value="1"/>
</dbReference>
<dbReference type="PRINTS" id="PR00081">
    <property type="entry name" value="GDHRDH"/>
</dbReference>
<keyword evidence="2 5" id="KW-0560">Oxidoreductase</keyword>
<evidence type="ECO:0000256" key="3">
    <source>
        <dbReference type="RuleBase" id="RU000363"/>
    </source>
</evidence>
<dbReference type="InterPro" id="IPR057326">
    <property type="entry name" value="KR_dom"/>
</dbReference>
<dbReference type="Pfam" id="PF00106">
    <property type="entry name" value="adh_short"/>
    <property type="match status" value="1"/>
</dbReference>
<evidence type="ECO:0000256" key="2">
    <source>
        <dbReference type="ARBA" id="ARBA00023002"/>
    </source>
</evidence>
<protein>
    <submittedName>
        <fullName evidence="5">3-oxoacyl-[acyl-carrier-protein] reductase FabG</fullName>
        <ecNumber evidence="5">1.1.1.100</ecNumber>
    </submittedName>
</protein>
<name>A0A5C6AWN2_9BACT</name>
<dbReference type="Gene3D" id="3.40.50.720">
    <property type="entry name" value="NAD(P)-binding Rossmann-like Domain"/>
    <property type="match status" value="1"/>
</dbReference>
<comment type="caution">
    <text evidence="5">The sequence shown here is derived from an EMBL/GenBank/DDBJ whole genome shotgun (WGS) entry which is preliminary data.</text>
</comment>
<dbReference type="SMART" id="SM00822">
    <property type="entry name" value="PKS_KR"/>
    <property type="match status" value="1"/>
</dbReference>
<dbReference type="InterPro" id="IPR036291">
    <property type="entry name" value="NAD(P)-bd_dom_sf"/>
</dbReference>
<organism evidence="5 6">
    <name type="scientific">Stieleria varia</name>
    <dbReference type="NCBI Taxonomy" id="2528005"/>
    <lineage>
        <taxon>Bacteria</taxon>
        <taxon>Pseudomonadati</taxon>
        <taxon>Planctomycetota</taxon>
        <taxon>Planctomycetia</taxon>
        <taxon>Pirellulales</taxon>
        <taxon>Pirellulaceae</taxon>
        <taxon>Stieleria</taxon>
    </lineage>
</organism>
<accession>A0A5C6AWN2</accession>
<evidence type="ECO:0000313" key="6">
    <source>
        <dbReference type="Proteomes" id="UP000320176"/>
    </source>
</evidence>
<dbReference type="PANTHER" id="PTHR42901:SF1">
    <property type="entry name" value="ALCOHOL DEHYDROGENASE"/>
    <property type="match status" value="1"/>
</dbReference>
<evidence type="ECO:0000259" key="4">
    <source>
        <dbReference type="SMART" id="SM00822"/>
    </source>
</evidence>
<dbReference type="PRINTS" id="PR00080">
    <property type="entry name" value="SDRFAMILY"/>
</dbReference>
<keyword evidence="6" id="KW-1185">Reference proteome</keyword>
<dbReference type="PANTHER" id="PTHR42901">
    <property type="entry name" value="ALCOHOL DEHYDROGENASE"/>
    <property type="match status" value="1"/>
</dbReference>
<feature type="domain" description="Ketoreductase" evidence="4">
    <location>
        <begin position="8"/>
        <end position="187"/>
    </location>
</feature>
<dbReference type="InterPro" id="IPR020904">
    <property type="entry name" value="Sc_DH/Rdtase_CS"/>
</dbReference>
<dbReference type="EMBL" id="SJPN01000003">
    <property type="protein sequence ID" value="TWU04343.1"/>
    <property type="molecule type" value="Genomic_DNA"/>
</dbReference>
<dbReference type="RefSeq" id="WP_146519777.1">
    <property type="nucleotide sequence ID" value="NZ_CP151726.1"/>
</dbReference>
<dbReference type="InterPro" id="IPR002347">
    <property type="entry name" value="SDR_fam"/>
</dbReference>
<sequence>MPQSLENKVVLVTGANRGIGRVIAETALQRGAAKVYAAVRTLSSAQPLVDQYGDRVVPIRADLNDPQSIVDAAASATDVDIVINNAGIIRPSELLSEGAIETLNDEINVNVSGLIRIAQAFAPNLKQQGGGVLVQLNSVASVRSFADFATYAASKAASYSITQALREKLADQGTQVISVHPGPIDTDMAGEAGLTEIAEPPSLVADGIFDAIQSGAFHVFPDSMARQVWEAYQGFAAAVIEPQDSATA</sequence>
<evidence type="ECO:0000256" key="1">
    <source>
        <dbReference type="ARBA" id="ARBA00006484"/>
    </source>
</evidence>
<dbReference type="OrthoDB" id="7593130at2"/>
<dbReference type="EC" id="1.1.1.100" evidence="5"/>
<dbReference type="SUPFAM" id="SSF51735">
    <property type="entry name" value="NAD(P)-binding Rossmann-fold domains"/>
    <property type="match status" value="1"/>
</dbReference>
<comment type="similarity">
    <text evidence="1 3">Belongs to the short-chain dehydrogenases/reductases (SDR) family.</text>
</comment>
<gene>
    <name evidence="5" type="primary">fabG_4</name>
    <name evidence="5" type="ORF">Pla52n_23830</name>
</gene>